<gene>
    <name evidence="1" type="ORF">OKA05_10930</name>
</gene>
<reference evidence="1 2" key="1">
    <citation type="submission" date="2022-10" db="EMBL/GenBank/DDBJ databases">
        <title>Luteolibacter arcticus strain CCTCC AB 2014275, whole genome shotgun sequencing project.</title>
        <authorList>
            <person name="Zhao G."/>
            <person name="Shen L."/>
        </authorList>
    </citation>
    <scope>NUCLEOTIDE SEQUENCE [LARGE SCALE GENOMIC DNA]</scope>
    <source>
        <strain evidence="1 2">CCTCC AB 2014275</strain>
    </source>
</reference>
<dbReference type="RefSeq" id="WP_264487173.1">
    <property type="nucleotide sequence ID" value="NZ_JAPDDT010000003.1"/>
</dbReference>
<evidence type="ECO:0000313" key="1">
    <source>
        <dbReference type="EMBL" id="MCW1923068.1"/>
    </source>
</evidence>
<proteinExistence type="predicted"/>
<protein>
    <submittedName>
        <fullName evidence="1">Uncharacterized protein</fullName>
    </submittedName>
</protein>
<keyword evidence="2" id="KW-1185">Reference proteome</keyword>
<dbReference type="Proteomes" id="UP001320876">
    <property type="component" value="Unassembled WGS sequence"/>
</dbReference>
<accession>A0ABT3GHU1</accession>
<comment type="caution">
    <text evidence="1">The sequence shown here is derived from an EMBL/GenBank/DDBJ whole genome shotgun (WGS) entry which is preliminary data.</text>
</comment>
<sequence>MNPILRYAAVLLVFFAGPLRSEERRWGFLGSDESLVATFDDAKHVGFVCVTEVELRDVKPPFAKVVYHATVIECHKGKLEVGAKIQISFSTDSLPIDDGERLKFVEEANKKNKGELKFAFLRGGEEGAYGCDFTEVPTYSKEMQDFLRKLQIRPVKREAEAAAPGDGGKSSD</sequence>
<organism evidence="1 2">
    <name type="scientific">Luteolibacter arcticus</name>
    <dbReference type="NCBI Taxonomy" id="1581411"/>
    <lineage>
        <taxon>Bacteria</taxon>
        <taxon>Pseudomonadati</taxon>
        <taxon>Verrucomicrobiota</taxon>
        <taxon>Verrucomicrobiia</taxon>
        <taxon>Verrucomicrobiales</taxon>
        <taxon>Verrucomicrobiaceae</taxon>
        <taxon>Luteolibacter</taxon>
    </lineage>
</organism>
<dbReference type="EMBL" id="JAPDDT010000003">
    <property type="protein sequence ID" value="MCW1923068.1"/>
    <property type="molecule type" value="Genomic_DNA"/>
</dbReference>
<name>A0ABT3GHU1_9BACT</name>
<evidence type="ECO:0000313" key="2">
    <source>
        <dbReference type="Proteomes" id="UP001320876"/>
    </source>
</evidence>